<dbReference type="GO" id="GO:0005759">
    <property type="term" value="C:mitochondrial matrix"/>
    <property type="evidence" value="ECO:0007669"/>
    <property type="project" value="TreeGrafter"/>
</dbReference>
<dbReference type="GO" id="GO:0006264">
    <property type="term" value="P:mitochondrial DNA replication"/>
    <property type="evidence" value="ECO:0007669"/>
    <property type="project" value="TreeGrafter"/>
</dbReference>
<dbReference type="GO" id="GO:0003887">
    <property type="term" value="F:DNA-directed DNA polymerase activity"/>
    <property type="evidence" value="ECO:0007669"/>
    <property type="project" value="UniProtKB-EC"/>
</dbReference>
<name>A0AAD5UB75_9FUNG</name>
<dbReference type="GO" id="GO:0031297">
    <property type="term" value="P:replication fork processing"/>
    <property type="evidence" value="ECO:0007669"/>
    <property type="project" value="TreeGrafter"/>
</dbReference>
<dbReference type="Proteomes" id="UP001211065">
    <property type="component" value="Unassembled WGS sequence"/>
</dbReference>
<dbReference type="InterPro" id="IPR044917">
    <property type="entry name" value="PRIMPOL"/>
</dbReference>
<gene>
    <name evidence="5" type="ORF">HK099_002917</name>
</gene>
<evidence type="ECO:0000256" key="3">
    <source>
        <dbReference type="ARBA" id="ARBA00044768"/>
    </source>
</evidence>
<dbReference type="PANTHER" id="PTHR31399:SF0">
    <property type="entry name" value="DNA-DIRECTED PRIMASE_POLYMERASE PROTEIN"/>
    <property type="match status" value="1"/>
</dbReference>
<comment type="catalytic activity">
    <reaction evidence="4">
        <text>DNA(n) + a 2'-deoxyribonucleoside 5'-triphosphate = DNA(n+1) + diphosphate</text>
        <dbReference type="Rhea" id="RHEA:22508"/>
        <dbReference type="Rhea" id="RHEA-COMP:17339"/>
        <dbReference type="Rhea" id="RHEA-COMP:17340"/>
        <dbReference type="ChEBI" id="CHEBI:33019"/>
        <dbReference type="ChEBI" id="CHEBI:61560"/>
        <dbReference type="ChEBI" id="CHEBI:173112"/>
        <dbReference type="EC" id="2.7.7.7"/>
    </reaction>
    <physiologicalReaction direction="left-to-right" evidence="4">
        <dbReference type="Rhea" id="RHEA:22509"/>
    </physiologicalReaction>
</comment>
<comment type="catalytic activity">
    <reaction evidence="2">
        <text>ssDNA + n NTP = ssDNA/pppN(pN)n-1 hybrid + (n-1) diphosphate.</text>
        <dbReference type="EC" id="2.7.7.102"/>
    </reaction>
</comment>
<proteinExistence type="predicted"/>
<dbReference type="GO" id="GO:0003682">
    <property type="term" value="F:chromatin binding"/>
    <property type="evidence" value="ECO:0007669"/>
    <property type="project" value="TreeGrafter"/>
</dbReference>
<accession>A0AAD5UB75</accession>
<dbReference type="GO" id="GO:0005634">
    <property type="term" value="C:nucleus"/>
    <property type="evidence" value="ECO:0007669"/>
    <property type="project" value="TreeGrafter"/>
</dbReference>
<dbReference type="GO" id="GO:0042276">
    <property type="term" value="P:error-prone translesion synthesis"/>
    <property type="evidence" value="ECO:0007669"/>
    <property type="project" value="InterPro"/>
</dbReference>
<dbReference type="PANTHER" id="PTHR31399">
    <property type="entry name" value="DNA-DIRECTED PRIMASE / POLYMERASE PROTEIN"/>
    <property type="match status" value="1"/>
</dbReference>
<comment type="caution">
    <text evidence="5">The sequence shown here is derived from an EMBL/GenBank/DDBJ whole genome shotgun (WGS) entry which is preliminary data.</text>
</comment>
<evidence type="ECO:0000256" key="1">
    <source>
        <dbReference type="ARBA" id="ARBA00026139"/>
    </source>
</evidence>
<sequence length="609" mass="71770">MKSKDSRIPLNTVWNLMHAKMNTVYLKDYKRYAFQIYDSTAFKKESIVPKGSPTFSNLIDVKEMNLAAPYRSYDFFNIESNINTTANIPIIFNFGSIFHERRLLLTPSQDKILDGIRSSLHYSNPVLLSIAKRIVARLGGSGTFPRLPKQHRGKCKKFTKGNFGINDTTIAINKLNHCETIRRYDGEYKKFVVYVATDYRGTFQDNPIFSLLPQKFPCIYSMNDFEDEIYISKELETQPNLINKENLNSFDSSKPGKRKFLVATIDQFWNYYKRLLENSRHFYEIICEDVSSKLYFDVEYEINDYNKNLNSTELIGIFKNEVLKELNFQFKLENLEQDEVILDLDSSTSEKFSRHLIFNIPGHIFKNNYVVGHFVSNLIQKIKIKIIEKKDNYLELQKLFIHNYKDNMNEIFIDQGVYTKNRQFRLFLSSKINKNTFLNISKIESFHSKLNKKTIFMKSLISIPNINLTKFKILETFNSFEKKNSEYSVAQCLKTDSLKTTNNSVFPDLDKYILEKIKENVNSFNIRFRSAIWYNDSNTIVYFIEGSKYCYNILREHQSNSVYYIVDLKKNTFYQKCFDPDCKNFRSHQELFPSELNPFTDNEEILIEA</sequence>
<evidence type="ECO:0000256" key="4">
    <source>
        <dbReference type="ARBA" id="ARBA00047303"/>
    </source>
</evidence>
<reference evidence="5" key="1">
    <citation type="submission" date="2020-05" db="EMBL/GenBank/DDBJ databases">
        <title>Phylogenomic resolution of chytrid fungi.</title>
        <authorList>
            <person name="Stajich J.E."/>
            <person name="Amses K."/>
            <person name="Simmons R."/>
            <person name="Seto K."/>
            <person name="Myers J."/>
            <person name="Bonds A."/>
            <person name="Quandt C.A."/>
            <person name="Barry K."/>
            <person name="Liu P."/>
            <person name="Grigoriev I."/>
            <person name="Longcore J.E."/>
            <person name="James T.Y."/>
        </authorList>
    </citation>
    <scope>NUCLEOTIDE SEQUENCE</scope>
    <source>
        <strain evidence="5">JEL0476</strain>
    </source>
</reference>
<organism evidence="5 6">
    <name type="scientific">Clydaea vesicula</name>
    <dbReference type="NCBI Taxonomy" id="447962"/>
    <lineage>
        <taxon>Eukaryota</taxon>
        <taxon>Fungi</taxon>
        <taxon>Fungi incertae sedis</taxon>
        <taxon>Chytridiomycota</taxon>
        <taxon>Chytridiomycota incertae sedis</taxon>
        <taxon>Chytridiomycetes</taxon>
        <taxon>Lobulomycetales</taxon>
        <taxon>Lobulomycetaceae</taxon>
        <taxon>Clydaea</taxon>
    </lineage>
</organism>
<evidence type="ECO:0000256" key="2">
    <source>
        <dbReference type="ARBA" id="ARBA00044677"/>
    </source>
</evidence>
<dbReference type="AlphaFoldDB" id="A0AAD5UB75"/>
<protein>
    <recommendedName>
        <fullName evidence="1">DNA-directed primase/polymerase protein</fullName>
        <ecNumber evidence="3">2.7.7.102</ecNumber>
    </recommendedName>
</protein>
<dbReference type="Pfam" id="PF03121">
    <property type="entry name" value="Herpes_UL52"/>
    <property type="match status" value="1"/>
</dbReference>
<keyword evidence="6" id="KW-1185">Reference proteome</keyword>
<dbReference type="EMBL" id="JADGJW010000020">
    <property type="protein sequence ID" value="KAJ3227224.1"/>
    <property type="molecule type" value="Genomic_DNA"/>
</dbReference>
<evidence type="ECO:0000313" key="6">
    <source>
        <dbReference type="Proteomes" id="UP001211065"/>
    </source>
</evidence>
<dbReference type="EC" id="2.7.7.102" evidence="3"/>
<dbReference type="GO" id="GO:0009411">
    <property type="term" value="P:response to UV"/>
    <property type="evidence" value="ECO:0007669"/>
    <property type="project" value="TreeGrafter"/>
</dbReference>
<evidence type="ECO:0000313" key="5">
    <source>
        <dbReference type="EMBL" id="KAJ3227224.1"/>
    </source>
</evidence>